<sequence>MKKYSFSFALLWSVCTLGMAQTGAFKPNPQAVAEIPHEVLAIGAPAPDFRLPATDGKYYTLKDFAKSKVLVVVFTCNHCPTAQAYEDRLIALTADYKTKGVQVVAISPNSPVSLLLEELGYTDLNDDFESMQQRVKDKKYNFPYLYDGDNHAVSVKYGPVATPHVFVFDAARKLQYQGRIDASEKPGTANSEDLRASIDALLAGKTPNPQTTKVFGCSTKWAWKIEFKDQVQKEWDAKPIKLEDIDAAGIKTLLANKTDKLLLINVWATWCGPCIIEYPEFIKMQRMYGDRDFEFVSISADKLEQKEKALSMLKKKSSAVRNYIFSGKDSYALIEAMDPAWNGALPYTMLIEPEGKVVYKLQGSIKPLELRKMIAEHPKLGRYY</sequence>
<dbReference type="GO" id="GO:0016491">
    <property type="term" value="F:oxidoreductase activity"/>
    <property type="evidence" value="ECO:0007669"/>
    <property type="project" value="InterPro"/>
</dbReference>
<dbReference type="PANTHER" id="PTHR43640">
    <property type="entry name" value="OS07G0260300 PROTEIN"/>
    <property type="match status" value="1"/>
</dbReference>
<dbReference type="STRING" id="760192.Halhy_6470"/>
<dbReference type="Pfam" id="PF00578">
    <property type="entry name" value="AhpC-TSA"/>
    <property type="match status" value="1"/>
</dbReference>
<dbReference type="eggNOG" id="COG1225">
    <property type="taxonomic scope" value="Bacteria"/>
</dbReference>
<dbReference type="Proteomes" id="UP000008461">
    <property type="component" value="Chromosome"/>
</dbReference>
<dbReference type="AlphaFoldDB" id="F4KR99"/>
<dbReference type="InterPro" id="IPR013740">
    <property type="entry name" value="Redoxin"/>
</dbReference>
<dbReference type="EMBL" id="CP002691">
    <property type="protein sequence ID" value="AEE54286.1"/>
    <property type="molecule type" value="Genomic_DNA"/>
</dbReference>
<gene>
    <name evidence="3" type="ordered locus">Halhy_6470</name>
</gene>
<accession>F4KR99</accession>
<feature type="signal peptide" evidence="1">
    <location>
        <begin position="1"/>
        <end position="20"/>
    </location>
</feature>
<feature type="domain" description="Thioredoxin" evidence="2">
    <location>
        <begin position="40"/>
        <end position="203"/>
    </location>
</feature>
<dbReference type="SUPFAM" id="SSF52833">
    <property type="entry name" value="Thioredoxin-like"/>
    <property type="match status" value="2"/>
</dbReference>
<dbReference type="CDD" id="cd02969">
    <property type="entry name" value="PRX_like1"/>
    <property type="match status" value="1"/>
</dbReference>
<dbReference type="InterPro" id="IPR013766">
    <property type="entry name" value="Thioredoxin_domain"/>
</dbReference>
<proteinExistence type="predicted"/>
<dbReference type="eggNOG" id="COG0526">
    <property type="taxonomic scope" value="Bacteria"/>
</dbReference>
<organism evidence="3 4">
    <name type="scientific">Haliscomenobacter hydrossis (strain ATCC 27775 / DSM 1100 / LMG 10767 / O)</name>
    <dbReference type="NCBI Taxonomy" id="760192"/>
    <lineage>
        <taxon>Bacteria</taxon>
        <taxon>Pseudomonadati</taxon>
        <taxon>Bacteroidota</taxon>
        <taxon>Saprospiria</taxon>
        <taxon>Saprospirales</taxon>
        <taxon>Haliscomenobacteraceae</taxon>
        <taxon>Haliscomenobacter</taxon>
    </lineage>
</organism>
<dbReference type="PANTHER" id="PTHR43640:SF1">
    <property type="entry name" value="THIOREDOXIN-DEPENDENT PEROXIREDOXIN"/>
    <property type="match status" value="1"/>
</dbReference>
<reference key="2">
    <citation type="submission" date="2011-04" db="EMBL/GenBank/DDBJ databases">
        <title>Complete sequence of chromosome of Haliscomenobacter hydrossis DSM 1100.</title>
        <authorList>
            <consortium name="US DOE Joint Genome Institute (JGI-PGF)"/>
            <person name="Lucas S."/>
            <person name="Han J."/>
            <person name="Lapidus A."/>
            <person name="Bruce D."/>
            <person name="Goodwin L."/>
            <person name="Pitluck S."/>
            <person name="Peters L."/>
            <person name="Kyrpides N."/>
            <person name="Mavromatis K."/>
            <person name="Ivanova N."/>
            <person name="Ovchinnikova G."/>
            <person name="Pagani I."/>
            <person name="Daligault H."/>
            <person name="Detter J.C."/>
            <person name="Han C."/>
            <person name="Land M."/>
            <person name="Hauser L."/>
            <person name="Markowitz V."/>
            <person name="Cheng J.-F."/>
            <person name="Hugenholtz P."/>
            <person name="Woyke T."/>
            <person name="Wu D."/>
            <person name="Verbarg S."/>
            <person name="Frueling A."/>
            <person name="Brambilla E."/>
            <person name="Klenk H.-P."/>
            <person name="Eisen J.A."/>
        </authorList>
    </citation>
    <scope>NUCLEOTIDE SEQUENCE</scope>
    <source>
        <strain>DSM 1100</strain>
    </source>
</reference>
<dbReference type="InterPro" id="IPR000866">
    <property type="entry name" value="AhpC/TSA"/>
</dbReference>
<reference evidence="3 4" key="1">
    <citation type="journal article" date="2011" name="Stand. Genomic Sci.">
        <title>Complete genome sequence of Haliscomenobacter hydrossis type strain (O).</title>
        <authorList>
            <consortium name="US DOE Joint Genome Institute (JGI-PGF)"/>
            <person name="Daligault H."/>
            <person name="Lapidus A."/>
            <person name="Zeytun A."/>
            <person name="Nolan M."/>
            <person name="Lucas S."/>
            <person name="Del Rio T.G."/>
            <person name="Tice H."/>
            <person name="Cheng J.F."/>
            <person name="Tapia R."/>
            <person name="Han C."/>
            <person name="Goodwin L."/>
            <person name="Pitluck S."/>
            <person name="Liolios K."/>
            <person name="Pagani I."/>
            <person name="Ivanova N."/>
            <person name="Huntemann M."/>
            <person name="Mavromatis K."/>
            <person name="Mikhailova N."/>
            <person name="Pati A."/>
            <person name="Chen A."/>
            <person name="Palaniappan K."/>
            <person name="Land M."/>
            <person name="Hauser L."/>
            <person name="Brambilla E.M."/>
            <person name="Rohde M."/>
            <person name="Verbarg S."/>
            <person name="Goker M."/>
            <person name="Bristow J."/>
            <person name="Eisen J.A."/>
            <person name="Markowitz V."/>
            <person name="Hugenholtz P."/>
            <person name="Kyrpides N.C."/>
            <person name="Klenk H.P."/>
            <person name="Woyke T."/>
        </authorList>
    </citation>
    <scope>NUCLEOTIDE SEQUENCE [LARGE SCALE GENOMIC DNA]</scope>
    <source>
        <strain evidence="4">ATCC 27775 / DSM 1100 / LMG 10767 / O</strain>
    </source>
</reference>
<dbReference type="KEGG" id="hhy:Halhy_6470"/>
<dbReference type="InterPro" id="IPR036249">
    <property type="entry name" value="Thioredoxin-like_sf"/>
</dbReference>
<dbReference type="CDD" id="cd02966">
    <property type="entry name" value="TlpA_like_family"/>
    <property type="match status" value="1"/>
</dbReference>
<name>F4KR99_HALH1</name>
<keyword evidence="4" id="KW-1185">Reference proteome</keyword>
<dbReference type="OrthoDB" id="1098640at2"/>
<protein>
    <submittedName>
        <fullName evidence="3">Alkyl hydroperoxide reductase/ Thiol specific antioxidant/ Mal allergen</fullName>
    </submittedName>
</protein>
<evidence type="ECO:0000313" key="4">
    <source>
        <dbReference type="Proteomes" id="UP000008461"/>
    </source>
</evidence>
<evidence type="ECO:0000259" key="2">
    <source>
        <dbReference type="PROSITE" id="PS51352"/>
    </source>
</evidence>
<feature type="domain" description="Thioredoxin" evidence="2">
    <location>
        <begin position="231"/>
        <end position="379"/>
    </location>
</feature>
<dbReference type="GO" id="GO:0016209">
    <property type="term" value="F:antioxidant activity"/>
    <property type="evidence" value="ECO:0007669"/>
    <property type="project" value="InterPro"/>
</dbReference>
<dbReference type="InterPro" id="IPR047262">
    <property type="entry name" value="PRX-like1"/>
</dbReference>
<dbReference type="Gene3D" id="3.40.30.10">
    <property type="entry name" value="Glutaredoxin"/>
    <property type="match status" value="2"/>
</dbReference>
<keyword evidence="1" id="KW-0732">Signal</keyword>
<evidence type="ECO:0000256" key="1">
    <source>
        <dbReference type="SAM" id="SignalP"/>
    </source>
</evidence>
<dbReference type="PROSITE" id="PS51352">
    <property type="entry name" value="THIOREDOXIN_2"/>
    <property type="match status" value="2"/>
</dbReference>
<evidence type="ECO:0000313" key="3">
    <source>
        <dbReference type="EMBL" id="AEE54286.1"/>
    </source>
</evidence>
<dbReference type="HOGENOM" id="CLU_733515_0_0_10"/>
<feature type="chain" id="PRO_5003311938" evidence="1">
    <location>
        <begin position="21"/>
        <end position="384"/>
    </location>
</feature>
<dbReference type="RefSeq" id="WP_013768803.1">
    <property type="nucleotide sequence ID" value="NC_015510.1"/>
</dbReference>
<dbReference type="Pfam" id="PF08534">
    <property type="entry name" value="Redoxin"/>
    <property type="match status" value="1"/>
</dbReference>